<comment type="caution">
    <text evidence="1">The sequence shown here is derived from an EMBL/GenBank/DDBJ whole genome shotgun (WGS) entry which is preliminary data.</text>
</comment>
<gene>
    <name evidence="1" type="ORF">ACFOUW_21250</name>
</gene>
<protein>
    <submittedName>
        <fullName evidence="1">DUF2785 domain-containing protein</fullName>
    </submittedName>
</protein>
<dbReference type="InterPro" id="IPR021247">
    <property type="entry name" value="DUF2785"/>
</dbReference>
<dbReference type="RefSeq" id="WP_205117741.1">
    <property type="nucleotide sequence ID" value="NZ_JAFBCM010000001.1"/>
</dbReference>
<keyword evidence="2" id="KW-1185">Reference proteome</keyword>
<dbReference type="EMBL" id="JBHRZH010000018">
    <property type="protein sequence ID" value="MFC3763379.1"/>
    <property type="molecule type" value="Genomic_DNA"/>
</dbReference>
<dbReference type="Proteomes" id="UP001595699">
    <property type="component" value="Unassembled WGS sequence"/>
</dbReference>
<name>A0ABV7YGE3_9ACTN</name>
<accession>A0ABV7YGE3</accession>
<reference evidence="2" key="1">
    <citation type="journal article" date="2019" name="Int. J. Syst. Evol. Microbiol.">
        <title>The Global Catalogue of Microorganisms (GCM) 10K type strain sequencing project: providing services to taxonomists for standard genome sequencing and annotation.</title>
        <authorList>
            <consortium name="The Broad Institute Genomics Platform"/>
            <consortium name="The Broad Institute Genome Sequencing Center for Infectious Disease"/>
            <person name="Wu L."/>
            <person name="Ma J."/>
        </authorList>
    </citation>
    <scope>NUCLEOTIDE SEQUENCE [LARGE SCALE GENOMIC DNA]</scope>
    <source>
        <strain evidence="2">CGMCC 4.7241</strain>
    </source>
</reference>
<sequence>MVDWRAVAAADYAVPENEDLPSLVDELARMLTSDDPVVRDELGYSILATWIARDVLPPAELDLLGDQMAKRFTADEIQARTFAPLILDSVVSKGRFSQAWFDAFAAWYPNEDDLRGFDPRLGWLHAVAHGADLLGAFGRCPQVRPELVLSVASERLTRPAAEVWRDHEDDRLGYAIALTLTRRELTEWTAVRWLDAVADSWARRGHGPPPAEVSNAAHTLRMVYILATTGVRPSGEKTPVLLSHEATVRHRLLDVLHAVSPYMW</sequence>
<evidence type="ECO:0000313" key="1">
    <source>
        <dbReference type="EMBL" id="MFC3763379.1"/>
    </source>
</evidence>
<proteinExistence type="predicted"/>
<organism evidence="1 2">
    <name type="scientific">Tenggerimyces flavus</name>
    <dbReference type="NCBI Taxonomy" id="1708749"/>
    <lineage>
        <taxon>Bacteria</taxon>
        <taxon>Bacillati</taxon>
        <taxon>Actinomycetota</taxon>
        <taxon>Actinomycetes</taxon>
        <taxon>Propionibacteriales</taxon>
        <taxon>Nocardioidaceae</taxon>
        <taxon>Tenggerimyces</taxon>
    </lineage>
</organism>
<evidence type="ECO:0000313" key="2">
    <source>
        <dbReference type="Proteomes" id="UP001595699"/>
    </source>
</evidence>
<dbReference type="Pfam" id="PF10978">
    <property type="entry name" value="DUF2785"/>
    <property type="match status" value="1"/>
</dbReference>